<gene>
    <name evidence="1" type="ORF">QYF49_15845</name>
</gene>
<dbReference type="EMBL" id="JAUHLN010000003">
    <property type="protein sequence ID" value="MDN4074455.1"/>
    <property type="molecule type" value="Genomic_DNA"/>
</dbReference>
<evidence type="ECO:0000313" key="2">
    <source>
        <dbReference type="Proteomes" id="UP001168694"/>
    </source>
</evidence>
<evidence type="ECO:0000313" key="1">
    <source>
        <dbReference type="EMBL" id="MDN4074455.1"/>
    </source>
</evidence>
<proteinExistence type="predicted"/>
<name>A0ABT8E967_9BACL</name>
<comment type="caution">
    <text evidence="1">The sequence shown here is derived from an EMBL/GenBank/DDBJ whole genome shotgun (WGS) entry which is preliminary data.</text>
</comment>
<accession>A0ABT8E967</accession>
<dbReference type="Proteomes" id="UP001168694">
    <property type="component" value="Unassembled WGS sequence"/>
</dbReference>
<keyword evidence="2" id="KW-1185">Reference proteome</keyword>
<dbReference type="RefSeq" id="WP_290400583.1">
    <property type="nucleotide sequence ID" value="NZ_JAUHLN010000003.1"/>
</dbReference>
<organism evidence="1 2">
    <name type="scientific">Fictibacillus terranigra</name>
    <dbReference type="NCBI Taxonomy" id="3058424"/>
    <lineage>
        <taxon>Bacteria</taxon>
        <taxon>Bacillati</taxon>
        <taxon>Bacillota</taxon>
        <taxon>Bacilli</taxon>
        <taxon>Bacillales</taxon>
        <taxon>Fictibacillaceae</taxon>
        <taxon>Fictibacillus</taxon>
    </lineage>
</organism>
<reference evidence="1" key="1">
    <citation type="submission" date="2023-06" db="EMBL/GenBank/DDBJ databases">
        <title>Draft Genome Sequences of Representative Paenibacillus Polymyxa, Bacillus cereus, Fictibacillus sp., and Brevibacillus agri Strains Isolated from Amazonian Dark Earth.</title>
        <authorList>
            <person name="Pellegrinetti T.A."/>
            <person name="Cunha I.C.M."/>
            <person name="Chaves M.G."/>
            <person name="Freitas A.S."/>
            <person name="Silva A.V.R."/>
            <person name="Tsai S.M."/>
            <person name="Mendes L.W."/>
        </authorList>
    </citation>
    <scope>NUCLEOTIDE SEQUENCE</scope>
    <source>
        <strain evidence="1">CENA-BCM004</strain>
    </source>
</reference>
<protein>
    <submittedName>
        <fullName evidence="1">DUF2642 domain-containing protein</fullName>
    </submittedName>
</protein>
<sequence>MKSVMQLINQQIMVKVTGGNFIQGIFTDIGNDILVLFDGQRYRYIPLIHVHKIKLSSQEEEEISQPTGNSLIQQEKEISYRSILTNAKGLFIEIQVSGKQPLYGYVTGVLSDYFVFNSPIYQTVYIPLTHLKWLTLHDQNATPYTITSLPIQTQNLSRSFEEQLKKLEDNLVVFDLGEDQDKIGLLKKIENNLIELITANGETVILNPAHVKSVYVP</sequence>